<protein>
    <submittedName>
        <fullName evidence="2">Type 1 fimbrial protein</fullName>
    </submittedName>
</protein>
<feature type="chain" id="PRO_5018190405" evidence="1">
    <location>
        <begin position="20"/>
        <end position="177"/>
    </location>
</feature>
<dbReference type="PANTHER" id="PTHR33420">
    <property type="entry name" value="FIMBRIAL SUBUNIT ELFA-RELATED"/>
    <property type="match status" value="1"/>
</dbReference>
<dbReference type="RefSeq" id="WP_124152383.1">
    <property type="nucleotide sequence ID" value="NZ_RQIS01000012.1"/>
</dbReference>
<dbReference type="Proteomes" id="UP000272778">
    <property type="component" value="Unassembled WGS sequence"/>
</dbReference>
<proteinExistence type="predicted"/>
<dbReference type="InterPro" id="IPR008966">
    <property type="entry name" value="Adhesion_dom_sf"/>
</dbReference>
<reference evidence="2 3" key="1">
    <citation type="submission" date="2018-11" db="EMBL/GenBank/DDBJ databases">
        <title>Paraburkholderia sp. DHOA04, isolated from soil.</title>
        <authorList>
            <person name="Gao Z.-H."/>
            <person name="Qiu L.-H."/>
            <person name="Fu J.-C."/>
        </authorList>
    </citation>
    <scope>NUCLEOTIDE SEQUENCE [LARGE SCALE GENOMIC DNA]</scope>
    <source>
        <strain evidence="2 3">DHOA04</strain>
    </source>
</reference>
<keyword evidence="1" id="KW-0732">Signal</keyword>
<dbReference type="EMBL" id="RQIS01000012">
    <property type="protein sequence ID" value="RQH04730.1"/>
    <property type="molecule type" value="Genomic_DNA"/>
</dbReference>
<dbReference type="OrthoDB" id="8656135at2"/>
<sequence>MKKQFLVLALAAVPAFAFAAPNTINFQGEVTDQTCQVSVNGNPGNPTVLLPTVPATALSGAGSTAGQTTFTVAVSDCMAPVSTTQAINTVFVGNLVTTAGNLGNTGTATNVALQLLDPAGGAPFDLTAAGGVYAPGLELQADETAAAHDFAVQYISETGAATAGTVLGSVQYSVSYQ</sequence>
<name>A0A3N6PS10_9BURK</name>
<dbReference type="InterPro" id="IPR036937">
    <property type="entry name" value="Adhesion_dom_fimbrial_sf"/>
</dbReference>
<dbReference type="SUPFAM" id="SSF49401">
    <property type="entry name" value="Bacterial adhesins"/>
    <property type="match status" value="1"/>
</dbReference>
<feature type="signal peptide" evidence="1">
    <location>
        <begin position="1"/>
        <end position="19"/>
    </location>
</feature>
<dbReference type="GO" id="GO:0043709">
    <property type="term" value="P:cell adhesion involved in single-species biofilm formation"/>
    <property type="evidence" value="ECO:0007669"/>
    <property type="project" value="TreeGrafter"/>
</dbReference>
<comment type="caution">
    <text evidence="2">The sequence shown here is derived from an EMBL/GenBank/DDBJ whole genome shotgun (WGS) entry which is preliminary data.</text>
</comment>
<evidence type="ECO:0000313" key="2">
    <source>
        <dbReference type="EMBL" id="RQH04730.1"/>
    </source>
</evidence>
<dbReference type="Gene3D" id="2.60.40.1090">
    <property type="entry name" value="Fimbrial-type adhesion domain"/>
    <property type="match status" value="1"/>
</dbReference>
<evidence type="ECO:0000256" key="1">
    <source>
        <dbReference type="SAM" id="SignalP"/>
    </source>
</evidence>
<keyword evidence="3" id="KW-1185">Reference proteome</keyword>
<dbReference type="GO" id="GO:0009289">
    <property type="term" value="C:pilus"/>
    <property type="evidence" value="ECO:0007669"/>
    <property type="project" value="InterPro"/>
</dbReference>
<evidence type="ECO:0000313" key="3">
    <source>
        <dbReference type="Proteomes" id="UP000272778"/>
    </source>
</evidence>
<dbReference type="AlphaFoldDB" id="A0A3N6PS10"/>
<gene>
    <name evidence="2" type="ORF">D1Y85_17755</name>
</gene>
<organism evidence="2 3">
    <name type="scientific">Paraburkholderia dinghuensis</name>
    <dbReference type="NCBI Taxonomy" id="2305225"/>
    <lineage>
        <taxon>Bacteria</taxon>
        <taxon>Pseudomonadati</taxon>
        <taxon>Pseudomonadota</taxon>
        <taxon>Betaproteobacteria</taxon>
        <taxon>Burkholderiales</taxon>
        <taxon>Burkholderiaceae</taxon>
        <taxon>Paraburkholderia</taxon>
    </lineage>
</organism>
<accession>A0A3N6PS10</accession>
<dbReference type="InterPro" id="IPR050263">
    <property type="entry name" value="Bact_Fimbrial_Adh_Pro"/>
</dbReference>
<dbReference type="PANTHER" id="PTHR33420:SF10">
    <property type="entry name" value="FIMBRIAE MAJOR SUBUNIT"/>
    <property type="match status" value="1"/>
</dbReference>